<keyword evidence="1" id="KW-1133">Transmembrane helix</keyword>
<evidence type="ECO:0000256" key="1">
    <source>
        <dbReference type="SAM" id="Phobius"/>
    </source>
</evidence>
<gene>
    <name evidence="2" type="ORF">Aru02nite_14430</name>
</gene>
<evidence type="ECO:0000313" key="2">
    <source>
        <dbReference type="EMBL" id="GID10554.1"/>
    </source>
</evidence>
<keyword evidence="3" id="KW-1185">Reference proteome</keyword>
<organism evidence="2 3">
    <name type="scientific">Actinocatenispora rupis</name>
    <dbReference type="NCBI Taxonomy" id="519421"/>
    <lineage>
        <taxon>Bacteria</taxon>
        <taxon>Bacillati</taxon>
        <taxon>Actinomycetota</taxon>
        <taxon>Actinomycetes</taxon>
        <taxon>Micromonosporales</taxon>
        <taxon>Micromonosporaceae</taxon>
        <taxon>Actinocatenispora</taxon>
    </lineage>
</organism>
<comment type="caution">
    <text evidence="2">The sequence shown here is derived from an EMBL/GenBank/DDBJ whole genome shotgun (WGS) entry which is preliminary data.</text>
</comment>
<keyword evidence="1" id="KW-0472">Membrane</keyword>
<evidence type="ECO:0000313" key="3">
    <source>
        <dbReference type="Proteomes" id="UP000612808"/>
    </source>
</evidence>
<feature type="transmembrane region" description="Helical" evidence="1">
    <location>
        <begin position="12"/>
        <end position="32"/>
    </location>
</feature>
<proteinExistence type="predicted"/>
<reference evidence="2" key="1">
    <citation type="submission" date="2021-01" db="EMBL/GenBank/DDBJ databases">
        <title>Whole genome shotgun sequence of Actinocatenispora rupis NBRC 107355.</title>
        <authorList>
            <person name="Komaki H."/>
            <person name="Tamura T."/>
        </authorList>
    </citation>
    <scope>NUCLEOTIDE SEQUENCE</scope>
    <source>
        <strain evidence="2">NBRC 107355</strain>
    </source>
</reference>
<feature type="transmembrane region" description="Helical" evidence="1">
    <location>
        <begin position="109"/>
        <end position="127"/>
    </location>
</feature>
<dbReference type="EMBL" id="BOMB01000008">
    <property type="protein sequence ID" value="GID10554.1"/>
    <property type="molecule type" value="Genomic_DNA"/>
</dbReference>
<dbReference type="RefSeq" id="WP_203655878.1">
    <property type="nucleotide sequence ID" value="NZ_BAAAZM010000003.1"/>
</dbReference>
<protein>
    <submittedName>
        <fullName evidence="2">Uncharacterized protein</fullName>
    </submittedName>
</protein>
<name>A0A8J3J5L0_9ACTN</name>
<feature type="transmembrane region" description="Helical" evidence="1">
    <location>
        <begin position="38"/>
        <end position="55"/>
    </location>
</feature>
<feature type="transmembrane region" description="Helical" evidence="1">
    <location>
        <begin position="84"/>
        <end position="103"/>
    </location>
</feature>
<keyword evidence="1" id="KW-0812">Transmembrane</keyword>
<dbReference type="Proteomes" id="UP000612808">
    <property type="component" value="Unassembled WGS sequence"/>
</dbReference>
<sequence>MSTSTERRLPLSPANLVICTVMVVVAVATAAVGHWQQAIVVAVGAVATVVMVRRARRPGASDVERVDAFEYRDERDRAIARDGLAAVGATALALTAVEYVVVLVMRPGLAPWSLGQLLALAAVWMVANRVAARRR</sequence>
<dbReference type="AlphaFoldDB" id="A0A8J3J5L0"/>
<accession>A0A8J3J5L0</accession>